<evidence type="ECO:0000313" key="2">
    <source>
        <dbReference type="EMBL" id="QDI89903.1"/>
    </source>
</evidence>
<dbReference type="OrthoDB" id="2189687at2"/>
<accession>A0A514LDG6</accession>
<dbReference type="Proteomes" id="UP000319756">
    <property type="component" value="Chromosome"/>
</dbReference>
<feature type="domain" description="N-acetyltransferase" evidence="1">
    <location>
        <begin position="3"/>
        <end position="115"/>
    </location>
</feature>
<keyword evidence="2" id="KW-0808">Transferase</keyword>
<organism evidence="2 3">
    <name type="scientific">Salicibibacter halophilus</name>
    <dbReference type="NCBI Taxonomy" id="2502791"/>
    <lineage>
        <taxon>Bacteria</taxon>
        <taxon>Bacillati</taxon>
        <taxon>Bacillota</taxon>
        <taxon>Bacilli</taxon>
        <taxon>Bacillales</taxon>
        <taxon>Bacillaceae</taxon>
        <taxon>Salicibibacter</taxon>
    </lineage>
</organism>
<dbReference type="EMBL" id="CP035485">
    <property type="protein sequence ID" value="QDI89903.1"/>
    <property type="molecule type" value="Genomic_DNA"/>
</dbReference>
<dbReference type="PROSITE" id="PS51186">
    <property type="entry name" value="GNAT"/>
    <property type="match status" value="1"/>
</dbReference>
<dbReference type="KEGG" id="sale:EPH95_00905"/>
<dbReference type="Gene3D" id="3.40.630.30">
    <property type="match status" value="1"/>
</dbReference>
<dbReference type="CDD" id="cd04301">
    <property type="entry name" value="NAT_SF"/>
    <property type="match status" value="1"/>
</dbReference>
<dbReference type="InterPro" id="IPR016181">
    <property type="entry name" value="Acyl_CoA_acyltransferase"/>
</dbReference>
<dbReference type="AlphaFoldDB" id="A0A514LDG6"/>
<dbReference type="SUPFAM" id="SSF55729">
    <property type="entry name" value="Acyl-CoA N-acyltransferases (Nat)"/>
    <property type="match status" value="1"/>
</dbReference>
<gene>
    <name evidence="2" type="ORF">EPH95_00905</name>
</gene>
<dbReference type="RefSeq" id="WP_142086524.1">
    <property type="nucleotide sequence ID" value="NZ_CP035485.1"/>
</dbReference>
<evidence type="ECO:0000259" key="1">
    <source>
        <dbReference type="PROSITE" id="PS51186"/>
    </source>
</evidence>
<dbReference type="InterPro" id="IPR000182">
    <property type="entry name" value="GNAT_dom"/>
</dbReference>
<keyword evidence="3" id="KW-1185">Reference proteome</keyword>
<evidence type="ECO:0000313" key="3">
    <source>
        <dbReference type="Proteomes" id="UP000319756"/>
    </source>
</evidence>
<sequence>MIIKYKPAYRKIAMGLLSYTPELKEVKTLQETMNEYESDESMKLYLWKKEEDIVGVIGFQACTNGDVMLRHICVNPSYRHEGLGDTILSTMEERLGKKFIASDVTREFLENRQSK</sequence>
<dbReference type="GO" id="GO:0016747">
    <property type="term" value="F:acyltransferase activity, transferring groups other than amino-acyl groups"/>
    <property type="evidence" value="ECO:0007669"/>
    <property type="project" value="InterPro"/>
</dbReference>
<proteinExistence type="predicted"/>
<protein>
    <submittedName>
        <fullName evidence="2">N-acetyltransferase</fullName>
    </submittedName>
</protein>
<reference evidence="3" key="1">
    <citation type="submission" date="2019-01" db="EMBL/GenBank/DDBJ databases">
        <title>Genomic analysis of Salicibibacter sp. NKC3-5.</title>
        <authorList>
            <person name="Oh Y.J."/>
        </authorList>
    </citation>
    <scope>NUCLEOTIDE SEQUENCE [LARGE SCALE GENOMIC DNA]</scope>
    <source>
        <strain evidence="3">NKC3-5</strain>
    </source>
</reference>
<dbReference type="Pfam" id="PF00583">
    <property type="entry name" value="Acetyltransf_1"/>
    <property type="match status" value="1"/>
</dbReference>
<name>A0A514LDG6_9BACI</name>